<evidence type="ECO:0000313" key="7">
    <source>
        <dbReference type="Proteomes" id="UP000319732"/>
    </source>
</evidence>
<keyword evidence="2 4" id="KW-0238">DNA-binding</keyword>
<evidence type="ECO:0000256" key="2">
    <source>
        <dbReference type="ARBA" id="ARBA00023125"/>
    </source>
</evidence>
<dbReference type="EMBL" id="VHSG01000042">
    <property type="protein sequence ID" value="TQV66287.1"/>
    <property type="molecule type" value="Genomic_DNA"/>
</dbReference>
<evidence type="ECO:0000259" key="5">
    <source>
        <dbReference type="PROSITE" id="PS50977"/>
    </source>
</evidence>
<keyword evidence="7" id="KW-1185">Reference proteome</keyword>
<dbReference type="SUPFAM" id="SSF46689">
    <property type="entry name" value="Homeodomain-like"/>
    <property type="match status" value="1"/>
</dbReference>
<protein>
    <submittedName>
        <fullName evidence="6">TetR/AcrR family transcriptional regulator</fullName>
    </submittedName>
</protein>
<dbReference type="Gene3D" id="1.10.357.10">
    <property type="entry name" value="Tetracycline Repressor, domain 2"/>
    <property type="match status" value="1"/>
</dbReference>
<dbReference type="AlphaFoldDB" id="A0A545SMV4"/>
<proteinExistence type="predicted"/>
<dbReference type="PANTHER" id="PTHR47506:SF10">
    <property type="entry name" value="TRANSCRIPTIONAL REGULATORY PROTEIN"/>
    <property type="match status" value="1"/>
</dbReference>
<comment type="caution">
    <text evidence="6">The sequence shown here is derived from an EMBL/GenBank/DDBJ whole genome shotgun (WGS) entry which is preliminary data.</text>
</comment>
<feature type="domain" description="HTH tetR-type" evidence="5">
    <location>
        <begin position="6"/>
        <end position="66"/>
    </location>
</feature>
<accession>A0A545SMV4</accession>
<name>A0A545SMV4_9GAMM</name>
<dbReference type="PANTHER" id="PTHR47506">
    <property type="entry name" value="TRANSCRIPTIONAL REGULATORY PROTEIN"/>
    <property type="match status" value="1"/>
</dbReference>
<dbReference type="Gene3D" id="1.10.10.60">
    <property type="entry name" value="Homeodomain-like"/>
    <property type="match status" value="1"/>
</dbReference>
<dbReference type="Pfam" id="PF16925">
    <property type="entry name" value="TetR_C_13"/>
    <property type="match status" value="1"/>
</dbReference>
<dbReference type="InterPro" id="IPR011075">
    <property type="entry name" value="TetR_C"/>
</dbReference>
<keyword evidence="1" id="KW-0805">Transcription regulation</keyword>
<evidence type="ECO:0000256" key="4">
    <source>
        <dbReference type="PROSITE-ProRule" id="PRU00335"/>
    </source>
</evidence>
<dbReference type="GO" id="GO:0003677">
    <property type="term" value="F:DNA binding"/>
    <property type="evidence" value="ECO:0007669"/>
    <property type="project" value="UniProtKB-UniRule"/>
</dbReference>
<dbReference type="SUPFAM" id="SSF48498">
    <property type="entry name" value="Tetracyclin repressor-like, C-terminal domain"/>
    <property type="match status" value="1"/>
</dbReference>
<evidence type="ECO:0000313" key="6">
    <source>
        <dbReference type="EMBL" id="TQV66287.1"/>
    </source>
</evidence>
<dbReference type="PROSITE" id="PS50977">
    <property type="entry name" value="HTH_TETR_2"/>
    <property type="match status" value="1"/>
</dbReference>
<reference evidence="6 7" key="1">
    <citation type="submission" date="2019-06" db="EMBL/GenBank/DDBJ databases">
        <title>Whole genome sequence for Cellvibrionaceae sp. R142.</title>
        <authorList>
            <person name="Wang G."/>
        </authorList>
    </citation>
    <scope>NUCLEOTIDE SEQUENCE [LARGE SCALE GENOMIC DNA]</scope>
    <source>
        <strain evidence="6 7">R142</strain>
    </source>
</reference>
<dbReference type="OrthoDB" id="270177at2"/>
<dbReference type="RefSeq" id="WP_142930112.1">
    <property type="nucleotide sequence ID" value="NZ_ML660117.1"/>
</dbReference>
<dbReference type="InterPro" id="IPR001647">
    <property type="entry name" value="HTH_TetR"/>
</dbReference>
<sequence>MPRPIAFEPEEKLHTAMLLFWRKGYAATSLADLVAGLGINRFSIYNTFGDKRTLFQQALQRYRRQVFEASIEPLQAPARGLVCLRDYLDTLGERLLTPGFGELGCLLQNTALEGGAVDALARDYVRETLGQLQAGLAAVLAAARERGQLPADYDIDAGAAFLLAQVQGMVMARKVVGAEAMQQARAFMLWQIDCWEAAGRCNGSESEA</sequence>
<evidence type="ECO:0000256" key="3">
    <source>
        <dbReference type="ARBA" id="ARBA00023163"/>
    </source>
</evidence>
<feature type="DNA-binding region" description="H-T-H motif" evidence="4">
    <location>
        <begin position="29"/>
        <end position="48"/>
    </location>
</feature>
<dbReference type="Proteomes" id="UP000319732">
    <property type="component" value="Unassembled WGS sequence"/>
</dbReference>
<dbReference type="InterPro" id="IPR009057">
    <property type="entry name" value="Homeodomain-like_sf"/>
</dbReference>
<evidence type="ECO:0000256" key="1">
    <source>
        <dbReference type="ARBA" id="ARBA00023015"/>
    </source>
</evidence>
<gene>
    <name evidence="6" type="ORF">FKG94_27210</name>
</gene>
<keyword evidence="3" id="KW-0804">Transcription</keyword>
<dbReference type="InterPro" id="IPR036271">
    <property type="entry name" value="Tet_transcr_reg_TetR-rel_C_sf"/>
</dbReference>
<organism evidence="6 7">
    <name type="scientific">Exilibacterium tricleocarpae</name>
    <dbReference type="NCBI Taxonomy" id="2591008"/>
    <lineage>
        <taxon>Bacteria</taxon>
        <taxon>Pseudomonadati</taxon>
        <taxon>Pseudomonadota</taxon>
        <taxon>Gammaproteobacteria</taxon>
        <taxon>Cellvibrionales</taxon>
        <taxon>Cellvibrionaceae</taxon>
        <taxon>Exilibacterium</taxon>
    </lineage>
</organism>
<dbReference type="Pfam" id="PF00440">
    <property type="entry name" value="TetR_N"/>
    <property type="match status" value="1"/>
</dbReference>